<dbReference type="InterPro" id="IPR011020">
    <property type="entry name" value="HTTM-like"/>
</dbReference>
<feature type="compositionally biased region" description="Basic and acidic residues" evidence="5">
    <location>
        <begin position="295"/>
        <end position="307"/>
    </location>
</feature>
<feature type="transmembrane region" description="Helical" evidence="6">
    <location>
        <begin position="106"/>
        <end position="123"/>
    </location>
</feature>
<feature type="transmembrane region" description="Helical" evidence="6">
    <location>
        <begin position="218"/>
        <end position="240"/>
    </location>
</feature>
<keyword evidence="9" id="KW-1185">Reference proteome</keyword>
<dbReference type="Pfam" id="PF05090">
    <property type="entry name" value="HTTM"/>
    <property type="match status" value="1"/>
</dbReference>
<feature type="transmembrane region" description="Helical" evidence="6">
    <location>
        <begin position="252"/>
        <end position="278"/>
    </location>
</feature>
<feature type="transmembrane region" description="Helical" evidence="6">
    <location>
        <begin position="168"/>
        <end position="186"/>
    </location>
</feature>
<keyword evidence="2 6" id="KW-0812">Transmembrane</keyword>
<keyword evidence="3 6" id="KW-1133">Transmembrane helix</keyword>
<feature type="region of interest" description="Disordered" evidence="5">
    <location>
        <begin position="295"/>
        <end position="314"/>
    </location>
</feature>
<evidence type="ECO:0000256" key="3">
    <source>
        <dbReference type="ARBA" id="ARBA00022989"/>
    </source>
</evidence>
<evidence type="ECO:0000256" key="5">
    <source>
        <dbReference type="SAM" id="MobiDB-lite"/>
    </source>
</evidence>
<dbReference type="InterPro" id="IPR053934">
    <property type="entry name" value="HTTM_dom"/>
</dbReference>
<name>A0A225DZV2_9BACT</name>
<feature type="domain" description="HTTM-like" evidence="7">
    <location>
        <begin position="16"/>
        <end position="283"/>
    </location>
</feature>
<dbReference type="PANTHER" id="PTHR39535:SF2">
    <property type="entry name" value="HTTM DOMAIN-CONTAINING PROTEIN"/>
    <property type="match status" value="1"/>
</dbReference>
<feature type="transmembrane region" description="Helical" evidence="6">
    <location>
        <begin position="82"/>
        <end position="101"/>
    </location>
</feature>
<evidence type="ECO:0000256" key="2">
    <source>
        <dbReference type="ARBA" id="ARBA00022692"/>
    </source>
</evidence>
<organism evidence="8 9">
    <name type="scientific">Fimbriiglobus ruber</name>
    <dbReference type="NCBI Taxonomy" id="1908690"/>
    <lineage>
        <taxon>Bacteria</taxon>
        <taxon>Pseudomonadati</taxon>
        <taxon>Planctomycetota</taxon>
        <taxon>Planctomycetia</taxon>
        <taxon>Gemmatales</taxon>
        <taxon>Gemmataceae</taxon>
        <taxon>Fimbriiglobus</taxon>
    </lineage>
</organism>
<dbReference type="PANTHER" id="PTHR39535">
    <property type="entry name" value="SPORULATION-DELAYING PROTEIN SDPB"/>
    <property type="match status" value="1"/>
</dbReference>
<dbReference type="GO" id="GO:0012505">
    <property type="term" value="C:endomembrane system"/>
    <property type="evidence" value="ECO:0007669"/>
    <property type="project" value="UniProtKB-SubCell"/>
</dbReference>
<gene>
    <name evidence="8" type="ORF">FRUB_00511</name>
</gene>
<evidence type="ECO:0000259" key="7">
    <source>
        <dbReference type="SMART" id="SM00752"/>
    </source>
</evidence>
<dbReference type="EMBL" id="NIDE01000001">
    <property type="protein sequence ID" value="OWK46812.1"/>
    <property type="molecule type" value="Genomic_DNA"/>
</dbReference>
<protein>
    <recommendedName>
        <fullName evidence="7">HTTM-like domain-containing protein</fullName>
    </recommendedName>
</protein>
<comment type="subcellular location">
    <subcellularLocation>
        <location evidence="1">Endomembrane system</location>
        <topology evidence="1">Multi-pass membrane protein</topology>
    </subcellularLocation>
</comment>
<dbReference type="AlphaFoldDB" id="A0A225DZV2"/>
<accession>A0A225DZV2</accession>
<evidence type="ECO:0000313" key="9">
    <source>
        <dbReference type="Proteomes" id="UP000214646"/>
    </source>
</evidence>
<evidence type="ECO:0000256" key="1">
    <source>
        <dbReference type="ARBA" id="ARBA00004127"/>
    </source>
</evidence>
<dbReference type="InterPro" id="IPR052964">
    <property type="entry name" value="Sporulation_signal_mat"/>
</dbReference>
<evidence type="ECO:0000256" key="4">
    <source>
        <dbReference type="ARBA" id="ARBA00023136"/>
    </source>
</evidence>
<evidence type="ECO:0000313" key="8">
    <source>
        <dbReference type="EMBL" id="OWK46812.1"/>
    </source>
</evidence>
<proteinExistence type="predicted"/>
<keyword evidence="4 6" id="KW-0472">Membrane</keyword>
<reference evidence="9" key="1">
    <citation type="submission" date="2017-06" db="EMBL/GenBank/DDBJ databases">
        <title>Genome analysis of Fimbriiglobus ruber SP5, the first member of the order Planctomycetales with confirmed chitinolytic capability.</title>
        <authorList>
            <person name="Ravin N.V."/>
            <person name="Rakitin A.L."/>
            <person name="Ivanova A.A."/>
            <person name="Beletsky A.V."/>
            <person name="Kulichevskaya I.S."/>
            <person name="Mardanov A.V."/>
            <person name="Dedysh S.N."/>
        </authorList>
    </citation>
    <scope>NUCLEOTIDE SEQUENCE [LARGE SCALE GENOMIC DNA]</scope>
    <source>
        <strain evidence="9">SP5</strain>
    </source>
</reference>
<sequence>MGPVPWLPGSLGWAIVEPVPAERLAALRIGAGLVLLADVCLTFLPFARTLVGPTGYTPFAGSGADPLPGAQWSVCRLLPPEWGGYAVLAALAAAAICLIVGWKPRVAALVAWVCVVSLFWGNPLVHNGGDRIRTFIPMLLIFCPSAAVWAVGVRVAGRVYVSGWPCRLALVQLCCIYGFTAWYKLFDSCWQNGTALAYSCRNIEWCNAPGLLGATPDALLRLGTWFAVAWEMSFPVLAVLPRARMITLAIGVVFHLMTFAMFEVGMFPFFTLCCYLPLFPWEKIRRRAVEPASKGDVETADASDSRRAMTGSTA</sequence>
<dbReference type="Proteomes" id="UP000214646">
    <property type="component" value="Unassembled WGS sequence"/>
</dbReference>
<evidence type="ECO:0000256" key="6">
    <source>
        <dbReference type="SAM" id="Phobius"/>
    </source>
</evidence>
<comment type="caution">
    <text evidence="8">The sequence shown here is derived from an EMBL/GenBank/DDBJ whole genome shotgun (WGS) entry which is preliminary data.</text>
</comment>
<dbReference type="SMART" id="SM00752">
    <property type="entry name" value="HTTM"/>
    <property type="match status" value="1"/>
</dbReference>
<feature type="transmembrane region" description="Helical" evidence="6">
    <location>
        <begin position="135"/>
        <end position="156"/>
    </location>
</feature>